<organism evidence="1 2">
    <name type="scientific">Roseateles saccharophilus</name>
    <name type="common">Pseudomonas saccharophila</name>
    <dbReference type="NCBI Taxonomy" id="304"/>
    <lineage>
        <taxon>Bacteria</taxon>
        <taxon>Pseudomonadati</taxon>
        <taxon>Pseudomonadota</taxon>
        <taxon>Betaproteobacteria</taxon>
        <taxon>Burkholderiales</taxon>
        <taxon>Sphaerotilaceae</taxon>
        <taxon>Roseateles</taxon>
    </lineage>
</organism>
<evidence type="ECO:0000313" key="1">
    <source>
        <dbReference type="EMBL" id="TCU83756.1"/>
    </source>
</evidence>
<accession>A0A4R3U7D0</accession>
<comment type="caution">
    <text evidence="1">The sequence shown here is derived from an EMBL/GenBank/DDBJ whole genome shotgun (WGS) entry which is preliminary data.</text>
</comment>
<reference evidence="1 2" key="1">
    <citation type="submission" date="2019-03" db="EMBL/GenBank/DDBJ databases">
        <title>Genomic Encyclopedia of Type Strains, Phase IV (KMG-IV): sequencing the most valuable type-strain genomes for metagenomic binning, comparative biology and taxonomic classification.</title>
        <authorList>
            <person name="Goeker M."/>
        </authorList>
    </citation>
    <scope>NUCLEOTIDE SEQUENCE [LARGE SCALE GENOMIC DNA]</scope>
    <source>
        <strain evidence="1 2">DSM 654</strain>
    </source>
</reference>
<proteinExistence type="predicted"/>
<protein>
    <submittedName>
        <fullName evidence="1">Uncharacterized protein</fullName>
    </submittedName>
</protein>
<sequence length="97" mass="10796">MSRSELVWSLLDGKLPPPVPVELTSAVHGLLASTDRMAVLSTDLSEFLRLLDRLCPSALELQALRESTRALHKDVREHIKCASALLAALKPYRRPRP</sequence>
<dbReference type="Proteomes" id="UP000295110">
    <property type="component" value="Unassembled WGS sequence"/>
</dbReference>
<dbReference type="RefSeq" id="WP_132576608.1">
    <property type="nucleotide sequence ID" value="NZ_CBCSGL010000060.1"/>
</dbReference>
<dbReference type="AlphaFoldDB" id="A0A4R3U7D0"/>
<dbReference type="EMBL" id="SMBU01000056">
    <property type="protein sequence ID" value="TCU83756.1"/>
    <property type="molecule type" value="Genomic_DNA"/>
</dbReference>
<dbReference type="OrthoDB" id="8902020at2"/>
<name>A0A4R3U7D0_ROSSA</name>
<keyword evidence="2" id="KW-1185">Reference proteome</keyword>
<gene>
    <name evidence="1" type="ORF">EV671_105620</name>
</gene>
<evidence type="ECO:0000313" key="2">
    <source>
        <dbReference type="Proteomes" id="UP000295110"/>
    </source>
</evidence>